<protein>
    <submittedName>
        <fullName evidence="1">Uncharacterized protein</fullName>
    </submittedName>
</protein>
<evidence type="ECO:0000313" key="1">
    <source>
        <dbReference type="EMBL" id="PYH66283.1"/>
    </source>
</evidence>
<organism evidence="1 2">
    <name type="scientific">Aspergillus vadensis (strain CBS 113365 / IMI 142717 / IBT 24658)</name>
    <dbReference type="NCBI Taxonomy" id="1448311"/>
    <lineage>
        <taxon>Eukaryota</taxon>
        <taxon>Fungi</taxon>
        <taxon>Dikarya</taxon>
        <taxon>Ascomycota</taxon>
        <taxon>Pezizomycotina</taxon>
        <taxon>Eurotiomycetes</taxon>
        <taxon>Eurotiomycetidae</taxon>
        <taxon>Eurotiales</taxon>
        <taxon>Aspergillaceae</taxon>
        <taxon>Aspergillus</taxon>
        <taxon>Aspergillus subgen. Circumdati</taxon>
    </lineage>
</organism>
<dbReference type="EMBL" id="KZ821634">
    <property type="protein sequence ID" value="PYH66283.1"/>
    <property type="molecule type" value="Genomic_DNA"/>
</dbReference>
<proteinExistence type="predicted"/>
<dbReference type="AlphaFoldDB" id="A0A319BKQ8"/>
<keyword evidence="2" id="KW-1185">Reference proteome</keyword>
<sequence length="84" mass="9725">MSYSQQGESTILPSFIYIVLHCTDPITSVAAYPVLLVSASYFLRIYRVVMFDQFRIYNLIISVQMRAKVVDGDIDRLDILFPRM</sequence>
<gene>
    <name evidence="1" type="ORF">BO88DRAFT_114769</name>
</gene>
<dbReference type="RefSeq" id="XP_025560077.1">
    <property type="nucleotide sequence ID" value="XM_025701295.1"/>
</dbReference>
<dbReference type="GeneID" id="37205887"/>
<dbReference type="Proteomes" id="UP000248405">
    <property type="component" value="Unassembled WGS sequence"/>
</dbReference>
<evidence type="ECO:0000313" key="2">
    <source>
        <dbReference type="Proteomes" id="UP000248405"/>
    </source>
</evidence>
<accession>A0A319BKQ8</accession>
<name>A0A319BKQ8_ASPVC</name>
<reference evidence="1" key="1">
    <citation type="submission" date="2016-12" db="EMBL/GenBank/DDBJ databases">
        <title>The genomes of Aspergillus section Nigri reveals drivers in fungal speciation.</title>
        <authorList>
            <consortium name="DOE Joint Genome Institute"/>
            <person name="Vesth T.C."/>
            <person name="Nybo J."/>
            <person name="Theobald S."/>
            <person name="Brandl J."/>
            <person name="Frisvad J.C."/>
            <person name="Nielsen K.F."/>
            <person name="Lyhne E.K."/>
            <person name="Kogle M.E."/>
            <person name="Kuo A."/>
            <person name="Riley R."/>
            <person name="Clum A."/>
            <person name="Nolan M."/>
            <person name="Lipzen A."/>
            <person name="Salamov A."/>
            <person name="Henrissat B."/>
            <person name="Wiebenga A."/>
            <person name="De Vries R.P."/>
            <person name="Grigoriev I.V."/>
            <person name="Mortensen U.H."/>
            <person name="Andersen M.R."/>
            <person name="Baker S.E."/>
        </authorList>
    </citation>
    <scope>NUCLEOTIDE SEQUENCE [LARGE SCALE GENOMIC DNA]</scope>
    <source>
        <strain evidence="1">CBS 113365</strain>
    </source>
</reference>